<keyword evidence="5 6" id="KW-0539">Nucleus</keyword>
<dbReference type="GO" id="GO:0003723">
    <property type="term" value="F:RNA binding"/>
    <property type="evidence" value="ECO:0007669"/>
    <property type="project" value="UniProtKB-UniRule"/>
</dbReference>
<comment type="caution">
    <text evidence="8">The sequence shown here is derived from an EMBL/GenBank/DDBJ whole genome shotgun (WGS) entry which is preliminary data.</text>
</comment>
<comment type="similarity">
    <text evidence="2 6">Belongs to the C1D family.</text>
</comment>
<gene>
    <name evidence="8" type="ORF">PMIN01_06359</name>
</gene>
<evidence type="ECO:0000256" key="7">
    <source>
        <dbReference type="SAM" id="MobiDB-lite"/>
    </source>
</evidence>
<dbReference type="GO" id="GO:0005730">
    <property type="term" value="C:nucleolus"/>
    <property type="evidence" value="ECO:0007669"/>
    <property type="project" value="TreeGrafter"/>
</dbReference>
<comment type="subcellular location">
    <subcellularLocation>
        <location evidence="1 6">Nucleus</location>
    </subcellularLocation>
</comment>
<dbReference type="EMBL" id="WJXW01000006">
    <property type="protein sequence ID" value="KAF9734954.1"/>
    <property type="molecule type" value="Genomic_DNA"/>
</dbReference>
<reference evidence="8" key="1">
    <citation type="journal article" date="2020" name="Mol. Plant Microbe Interact.">
        <title>Genome Sequence of the Biocontrol Agent Coniothyrium minitans strain Conio (IMI 134523).</title>
        <authorList>
            <person name="Patel D."/>
            <person name="Shittu T.A."/>
            <person name="Baroncelli R."/>
            <person name="Muthumeenakshi S."/>
            <person name="Osborne T.H."/>
            <person name="Janganan T.K."/>
            <person name="Sreenivasaprasad S."/>
        </authorList>
    </citation>
    <scope>NUCLEOTIDE SEQUENCE</scope>
    <source>
        <strain evidence="8">Conio</strain>
    </source>
</reference>
<evidence type="ECO:0000256" key="1">
    <source>
        <dbReference type="ARBA" id="ARBA00004123"/>
    </source>
</evidence>
<dbReference type="GO" id="GO:0000460">
    <property type="term" value="P:maturation of 5.8S rRNA"/>
    <property type="evidence" value="ECO:0007669"/>
    <property type="project" value="TreeGrafter"/>
</dbReference>
<evidence type="ECO:0000256" key="6">
    <source>
        <dbReference type="RuleBase" id="RU368003"/>
    </source>
</evidence>
<feature type="compositionally biased region" description="Basic residues" evidence="7">
    <location>
        <begin position="354"/>
        <end position="370"/>
    </location>
</feature>
<name>A0A9P6GGF4_9PLEO</name>
<evidence type="ECO:0000313" key="9">
    <source>
        <dbReference type="Proteomes" id="UP000756921"/>
    </source>
</evidence>
<sequence length="418" mass="45714">MNKATLCTSLSGECDYLEEGAGRNGDVMSCQIEALAGAEKSSARPLKESSWRLPALRLSLTQLTILDTTSDDAPANRKYTRCEAVELTPYKAPTHRAHHTLLRRITTQTHTATMDPETNLPDLTDDLETTIDDLEEALAPILASPLSTLTSTLPTLDKAKLHILTAYTLESLLFSALQASGADAKSHRIFPELARLKTYFGKVTAAEAAGEGKGAAGPSTKLDKDAAARFIRHGLSGNERYDKERAERLAKERARAALKAKQIADKVNKKFDDDAEDQVQQELGKKRKKAVESDSSGDEDEVMQEPADPMEAQAGGSSEEHVDSENADFYGEDAAPADAPSKKAKKDKTEKKDKKSSKRRRSGVKATRRSAKADRPQELILPERGEESRSRSETFNALLSGTFAEQKEKKKSKKGKKA</sequence>
<keyword evidence="4 6" id="KW-0694">RNA-binding</keyword>
<feature type="compositionally biased region" description="Basic residues" evidence="7">
    <location>
        <begin position="409"/>
        <end position="418"/>
    </location>
</feature>
<evidence type="ECO:0000256" key="2">
    <source>
        <dbReference type="ARBA" id="ARBA00009154"/>
    </source>
</evidence>
<dbReference type="InterPro" id="IPR007146">
    <property type="entry name" value="Sas10/Utp3/C1D"/>
</dbReference>
<protein>
    <recommendedName>
        <fullName evidence="6">Exosome complex protein</fullName>
    </recommendedName>
</protein>
<feature type="region of interest" description="Disordered" evidence="7">
    <location>
        <begin position="272"/>
        <end position="418"/>
    </location>
</feature>
<keyword evidence="3 6" id="KW-0698">rRNA processing</keyword>
<proteinExistence type="inferred from homology"/>
<dbReference type="InterPro" id="IPR011082">
    <property type="entry name" value="Exosome-assoc_fac/DNA_repair"/>
</dbReference>
<evidence type="ECO:0000313" key="8">
    <source>
        <dbReference type="EMBL" id="KAF9734954.1"/>
    </source>
</evidence>
<organism evidence="8 9">
    <name type="scientific">Paraphaeosphaeria minitans</name>
    <dbReference type="NCBI Taxonomy" id="565426"/>
    <lineage>
        <taxon>Eukaryota</taxon>
        <taxon>Fungi</taxon>
        <taxon>Dikarya</taxon>
        <taxon>Ascomycota</taxon>
        <taxon>Pezizomycotina</taxon>
        <taxon>Dothideomycetes</taxon>
        <taxon>Pleosporomycetidae</taxon>
        <taxon>Pleosporales</taxon>
        <taxon>Massarineae</taxon>
        <taxon>Didymosphaeriaceae</taxon>
        <taxon>Paraphaeosphaeria</taxon>
    </lineage>
</organism>
<evidence type="ECO:0000256" key="4">
    <source>
        <dbReference type="ARBA" id="ARBA00022884"/>
    </source>
</evidence>
<dbReference type="PANTHER" id="PTHR15341:SF3">
    <property type="entry name" value="NUCLEAR NUCLEIC ACID-BINDING PROTEIN C1D"/>
    <property type="match status" value="1"/>
</dbReference>
<keyword evidence="9" id="KW-1185">Reference proteome</keyword>
<dbReference type="OrthoDB" id="1421013at2759"/>
<dbReference type="Proteomes" id="UP000756921">
    <property type="component" value="Unassembled WGS sequence"/>
</dbReference>
<dbReference type="GO" id="GO:0000178">
    <property type="term" value="C:exosome (RNase complex)"/>
    <property type="evidence" value="ECO:0007669"/>
    <property type="project" value="TreeGrafter"/>
</dbReference>
<dbReference type="Pfam" id="PF04000">
    <property type="entry name" value="Sas10_Utp3"/>
    <property type="match status" value="1"/>
</dbReference>
<dbReference type="PANTHER" id="PTHR15341">
    <property type="entry name" value="SUN-COR STEROID HORMONE RECEPTOR CO-REPRESSOR"/>
    <property type="match status" value="1"/>
</dbReference>
<feature type="compositionally biased region" description="Basic and acidic residues" evidence="7">
    <location>
        <begin position="371"/>
        <end position="392"/>
    </location>
</feature>
<dbReference type="AlphaFoldDB" id="A0A9P6GGF4"/>
<comment type="function">
    <text evidence="6">Required for exosome-dependent processing of pre-rRNA and small nucleolar RNA (snRNA) precursors. Involved in processing of 35S pre-rRNA at the A0, A1 and A2 sites.</text>
</comment>
<evidence type="ECO:0000256" key="5">
    <source>
        <dbReference type="ARBA" id="ARBA00023242"/>
    </source>
</evidence>
<dbReference type="GO" id="GO:0003677">
    <property type="term" value="F:DNA binding"/>
    <property type="evidence" value="ECO:0007669"/>
    <property type="project" value="TreeGrafter"/>
</dbReference>
<evidence type="ECO:0000256" key="3">
    <source>
        <dbReference type="ARBA" id="ARBA00022552"/>
    </source>
</evidence>
<dbReference type="GO" id="GO:0010468">
    <property type="term" value="P:regulation of gene expression"/>
    <property type="evidence" value="ECO:0007669"/>
    <property type="project" value="TreeGrafter"/>
</dbReference>
<accession>A0A9P6GGF4</accession>